<evidence type="ECO:0000256" key="4">
    <source>
        <dbReference type="ARBA" id="ARBA00022679"/>
    </source>
</evidence>
<evidence type="ECO:0000256" key="3">
    <source>
        <dbReference type="ARBA" id="ARBA00022603"/>
    </source>
</evidence>
<dbReference type="EMBL" id="AP021858">
    <property type="protein sequence ID" value="BBO24634.1"/>
    <property type="molecule type" value="Genomic_DNA"/>
</dbReference>
<dbReference type="KEGG" id="npy:NPRO_22290"/>
<dbReference type="GO" id="GO:0032259">
    <property type="term" value="P:methylation"/>
    <property type="evidence" value="ECO:0007669"/>
    <property type="project" value="UniProtKB-KW"/>
</dbReference>
<dbReference type="PANTHER" id="PTHR42873:SF1">
    <property type="entry name" value="S-ADENOSYLMETHIONINE-DEPENDENT METHYLTRANSFERASE DOMAIN-CONTAINING PROTEIN"/>
    <property type="match status" value="1"/>
</dbReference>
<keyword evidence="3 9" id="KW-0489">Methyltransferase</keyword>
<dbReference type="CDD" id="cd02440">
    <property type="entry name" value="AdoMet_MTases"/>
    <property type="match status" value="1"/>
</dbReference>
<dbReference type="GO" id="GO:0008168">
    <property type="term" value="F:methyltransferase activity"/>
    <property type="evidence" value="ECO:0007669"/>
    <property type="project" value="UniProtKB-KW"/>
</dbReference>
<feature type="domain" description="Methyltransferase" evidence="7">
    <location>
        <begin position="211"/>
        <end position="332"/>
    </location>
</feature>
<dbReference type="InterPro" id="IPR025714">
    <property type="entry name" value="Methyltranfer_dom"/>
</dbReference>
<gene>
    <name evidence="9" type="ORF">NPRO_22290</name>
</gene>
<evidence type="ECO:0000259" key="8">
    <source>
        <dbReference type="Pfam" id="PF17785"/>
    </source>
</evidence>
<sequence>MRPDRHKKLLNGYPWAHKGDLQSADPGLEPGGLVRIESSQGEFVGIGSYLPEGRFPVRLFTNRDERIDERFFLGRFESALKRRPLTEWNTDAYRALFSEADGVPGLVLDVYRKRLVVQVRSMGMERLREAWMPALLKAFEPDSILERSDMAGRLEEGLEPLVADLYGTSPDEVPLTEGGLEFRAQIRSGPKTGFYLDQRESRALLRASVRPNDKVLDLFCFSGAFAISAAAAGARVTGIDLLPEAIRLAKAHANTNGIEANFIEANVFDWLEGGLARETYDWIVIDPPAISKSREKSDSLKWAIWKLVYHSLPVLAEGGRLAVFSCSYALSLQTLMETVRMAASDRGRRLFVERITLQPLDHPYLLQFPESLYLKGLWVQAG</sequence>
<dbReference type="SUPFAM" id="SSF53335">
    <property type="entry name" value="S-adenosyl-L-methionine-dependent methyltransferases"/>
    <property type="match status" value="1"/>
</dbReference>
<dbReference type="Gene3D" id="3.40.50.150">
    <property type="entry name" value="Vaccinia Virus protein VP39"/>
    <property type="match status" value="1"/>
</dbReference>
<feature type="domain" description="RlmI-like PUA" evidence="8">
    <location>
        <begin position="2"/>
        <end position="61"/>
    </location>
</feature>
<dbReference type="InterPro" id="IPR041532">
    <property type="entry name" value="RlmI-like_PUA"/>
</dbReference>
<dbReference type="Gene3D" id="2.30.130.10">
    <property type="entry name" value="PUA domain"/>
    <property type="match status" value="1"/>
</dbReference>
<evidence type="ECO:0000256" key="5">
    <source>
        <dbReference type="ARBA" id="ARBA00022691"/>
    </source>
</evidence>
<dbReference type="GO" id="GO:0003723">
    <property type="term" value="F:RNA binding"/>
    <property type="evidence" value="ECO:0007669"/>
    <property type="project" value="InterPro"/>
</dbReference>
<accession>A0A809SF98</accession>
<keyword evidence="4" id="KW-0808">Transferase</keyword>
<organism evidence="9 10">
    <name type="scientific">Candidatus Nitrosymbiomonas proteolyticus</name>
    <dbReference type="NCBI Taxonomy" id="2608984"/>
    <lineage>
        <taxon>Bacteria</taxon>
        <taxon>Bacillati</taxon>
        <taxon>Armatimonadota</taxon>
        <taxon>Armatimonadota incertae sedis</taxon>
        <taxon>Candidatus Nitrosymbiomonas</taxon>
    </lineage>
</organism>
<dbReference type="GO" id="GO:0005737">
    <property type="term" value="C:cytoplasm"/>
    <property type="evidence" value="ECO:0007669"/>
    <property type="project" value="UniProtKB-SubCell"/>
</dbReference>
<dbReference type="PANTHER" id="PTHR42873">
    <property type="entry name" value="RIBOSOMAL RNA LARGE SUBUNIT METHYLTRANSFERASE"/>
    <property type="match status" value="1"/>
</dbReference>
<name>A0A809SF98_9BACT</name>
<proteinExistence type="inferred from homology"/>
<dbReference type="Proteomes" id="UP000662873">
    <property type="component" value="Chromosome"/>
</dbReference>
<evidence type="ECO:0000313" key="10">
    <source>
        <dbReference type="Proteomes" id="UP000662873"/>
    </source>
</evidence>
<dbReference type="PROSITE" id="PS50890">
    <property type="entry name" value="PUA"/>
    <property type="match status" value="1"/>
</dbReference>
<dbReference type="InterPro" id="IPR029063">
    <property type="entry name" value="SAM-dependent_MTases_sf"/>
</dbReference>
<comment type="subcellular location">
    <subcellularLocation>
        <location evidence="1">Cytoplasm</location>
    </subcellularLocation>
</comment>
<dbReference type="Pfam" id="PF13847">
    <property type="entry name" value="Methyltransf_31"/>
    <property type="match status" value="1"/>
</dbReference>
<evidence type="ECO:0000313" key="9">
    <source>
        <dbReference type="EMBL" id="BBO24634.1"/>
    </source>
</evidence>
<dbReference type="InterPro" id="IPR015947">
    <property type="entry name" value="PUA-like_sf"/>
</dbReference>
<dbReference type="InterPro" id="IPR036974">
    <property type="entry name" value="PUA_sf"/>
</dbReference>
<protein>
    <submittedName>
        <fullName evidence="9">23S rRNA G2069 N7-methylase RlmK</fullName>
    </submittedName>
</protein>
<evidence type="ECO:0000256" key="2">
    <source>
        <dbReference type="ARBA" id="ARBA00022490"/>
    </source>
</evidence>
<comment type="similarity">
    <text evidence="6">Belongs to the methyltransferase superfamily. RlmI family.</text>
</comment>
<dbReference type="CDD" id="cd11572">
    <property type="entry name" value="RlmI_M_like"/>
    <property type="match status" value="1"/>
</dbReference>
<reference evidence="9" key="1">
    <citation type="journal article" name="DNA Res.">
        <title>The physiological potential of anammox bacteria as revealed by their core genome structure.</title>
        <authorList>
            <person name="Okubo T."/>
            <person name="Toyoda A."/>
            <person name="Fukuhara K."/>
            <person name="Uchiyama I."/>
            <person name="Harigaya Y."/>
            <person name="Kuroiwa M."/>
            <person name="Suzuki T."/>
            <person name="Murakami Y."/>
            <person name="Suwa Y."/>
            <person name="Takami H."/>
        </authorList>
    </citation>
    <scope>NUCLEOTIDE SEQUENCE</scope>
    <source>
        <strain evidence="9">317325-2</strain>
    </source>
</reference>
<evidence type="ECO:0000256" key="1">
    <source>
        <dbReference type="ARBA" id="ARBA00004496"/>
    </source>
</evidence>
<dbReference type="CDD" id="cd21153">
    <property type="entry name" value="PUA_RlmI"/>
    <property type="match status" value="1"/>
</dbReference>
<dbReference type="SUPFAM" id="SSF88697">
    <property type="entry name" value="PUA domain-like"/>
    <property type="match status" value="1"/>
</dbReference>
<keyword evidence="5" id="KW-0949">S-adenosyl-L-methionine</keyword>
<keyword evidence="2" id="KW-0963">Cytoplasm</keyword>
<dbReference type="Pfam" id="PF17785">
    <property type="entry name" value="PUA_3"/>
    <property type="match status" value="1"/>
</dbReference>
<evidence type="ECO:0000256" key="6">
    <source>
        <dbReference type="ARBA" id="ARBA00038091"/>
    </source>
</evidence>
<dbReference type="Gene3D" id="3.30.750.80">
    <property type="entry name" value="RNA methyltransferase domain (HRMD) like"/>
    <property type="match status" value="1"/>
</dbReference>
<dbReference type="AlphaFoldDB" id="A0A809SF98"/>
<evidence type="ECO:0000259" key="7">
    <source>
        <dbReference type="Pfam" id="PF13847"/>
    </source>
</evidence>